<evidence type="ECO:0000313" key="2">
    <source>
        <dbReference type="Proteomes" id="UP001142291"/>
    </source>
</evidence>
<reference evidence="1" key="1">
    <citation type="journal article" date="2014" name="Int. J. Syst. Evol. Microbiol.">
        <title>Complete genome sequence of Corynebacterium casei LMG S-19264T (=DSM 44701T), isolated from a smear-ripened cheese.</title>
        <authorList>
            <consortium name="US DOE Joint Genome Institute (JGI-PGF)"/>
            <person name="Walter F."/>
            <person name="Albersmeier A."/>
            <person name="Kalinowski J."/>
            <person name="Ruckert C."/>
        </authorList>
    </citation>
    <scope>NUCLEOTIDE SEQUENCE</scope>
    <source>
        <strain evidence="1">VKM Ac-1940</strain>
    </source>
</reference>
<dbReference type="EMBL" id="BSER01000009">
    <property type="protein sequence ID" value="GLJ96314.1"/>
    <property type="molecule type" value="Genomic_DNA"/>
</dbReference>
<organism evidence="1 2">
    <name type="scientific">Microbacterium dextranolyticum</name>
    <dbReference type="NCBI Taxonomy" id="36806"/>
    <lineage>
        <taxon>Bacteria</taxon>
        <taxon>Bacillati</taxon>
        <taxon>Actinomycetota</taxon>
        <taxon>Actinomycetes</taxon>
        <taxon>Micrococcales</taxon>
        <taxon>Microbacteriaceae</taxon>
        <taxon>Microbacterium</taxon>
    </lineage>
</organism>
<proteinExistence type="predicted"/>
<dbReference type="GO" id="GO:0052689">
    <property type="term" value="F:carboxylic ester hydrolase activity"/>
    <property type="evidence" value="ECO:0007669"/>
    <property type="project" value="TreeGrafter"/>
</dbReference>
<dbReference type="PANTHER" id="PTHR43265:SF1">
    <property type="entry name" value="ESTERASE ESTD"/>
    <property type="match status" value="1"/>
</dbReference>
<name>A0A9W6M6C2_9MICO</name>
<keyword evidence="2" id="KW-1185">Reference proteome</keyword>
<reference evidence="1" key="2">
    <citation type="submission" date="2023-01" db="EMBL/GenBank/DDBJ databases">
        <authorList>
            <person name="Sun Q."/>
            <person name="Evtushenko L."/>
        </authorList>
    </citation>
    <scope>NUCLEOTIDE SEQUENCE</scope>
    <source>
        <strain evidence="1">VKM Ac-1940</strain>
    </source>
</reference>
<accession>A0A9W6M6C2</accession>
<dbReference type="Gene3D" id="3.40.50.1820">
    <property type="entry name" value="alpha/beta hydrolase"/>
    <property type="match status" value="1"/>
</dbReference>
<comment type="caution">
    <text evidence="1">The sequence shown here is derived from an EMBL/GenBank/DDBJ whole genome shotgun (WGS) entry which is preliminary data.</text>
</comment>
<gene>
    <name evidence="1" type="ORF">GCM10017591_23770</name>
</gene>
<dbReference type="Proteomes" id="UP001142291">
    <property type="component" value="Unassembled WGS sequence"/>
</dbReference>
<evidence type="ECO:0000313" key="1">
    <source>
        <dbReference type="EMBL" id="GLJ96314.1"/>
    </source>
</evidence>
<dbReference type="AlphaFoldDB" id="A0A9W6M6C2"/>
<protein>
    <recommendedName>
        <fullName evidence="3">Alpha/beta hydrolase</fullName>
    </recommendedName>
</protein>
<dbReference type="SUPFAM" id="SSF53474">
    <property type="entry name" value="alpha/beta-Hydrolases"/>
    <property type="match status" value="1"/>
</dbReference>
<dbReference type="PANTHER" id="PTHR43265">
    <property type="entry name" value="ESTERASE ESTD"/>
    <property type="match status" value="1"/>
</dbReference>
<dbReference type="InterPro" id="IPR029058">
    <property type="entry name" value="AB_hydrolase_fold"/>
</dbReference>
<dbReference type="InterPro" id="IPR053145">
    <property type="entry name" value="AB_hydrolase_Est10"/>
</dbReference>
<evidence type="ECO:0008006" key="3">
    <source>
        <dbReference type="Google" id="ProtNLM"/>
    </source>
</evidence>
<sequence length="303" mass="31188">MGEYRWLADLLAAEGIASLRFDKLGTGETGLGPYAADPGLLLPLTYDGLRVQPVRDALSFLAAQPGVDATRLLLVGHSEGGAVATVVASDPSGAPAPAALLLIEPAYGRILDIVSHQFSAQIDAAVAASAMASADAASLTTWIADGVEEIRSATPPYPAPGPAPLRDATGYTAVMQSTIQSNIFGSDPAQMVISHAYRTLYGRQFDEIDPAALAPQVTIPVLVTCGTKDSNTPCGDGSPGSGVAWLASGFAAGGTRFVELPGVVHILRDVGATDVPALVDQVTHPFSTQLARELAAFVAPFRG</sequence>